<dbReference type="EMBL" id="CALNXI010000309">
    <property type="protein sequence ID" value="CAH3024587.1"/>
    <property type="molecule type" value="Genomic_DNA"/>
</dbReference>
<organism evidence="7 8">
    <name type="scientific">Porites evermanni</name>
    <dbReference type="NCBI Taxonomy" id="104178"/>
    <lineage>
        <taxon>Eukaryota</taxon>
        <taxon>Metazoa</taxon>
        <taxon>Cnidaria</taxon>
        <taxon>Anthozoa</taxon>
        <taxon>Hexacorallia</taxon>
        <taxon>Scleractinia</taxon>
        <taxon>Fungiina</taxon>
        <taxon>Poritidae</taxon>
        <taxon>Porites</taxon>
    </lineage>
</organism>
<evidence type="ECO:0000313" key="8">
    <source>
        <dbReference type="Proteomes" id="UP001159427"/>
    </source>
</evidence>
<gene>
    <name evidence="7" type="ORF">PEVE_00023281</name>
</gene>
<evidence type="ECO:0000256" key="3">
    <source>
        <dbReference type="ARBA" id="ARBA00022630"/>
    </source>
</evidence>
<dbReference type="Gene3D" id="1.10.579.10">
    <property type="entry name" value="DNA Cyclobutane Dipyrimidine Photolyase, subunit A, domain 3"/>
    <property type="match status" value="1"/>
</dbReference>
<dbReference type="SUPFAM" id="SSF48173">
    <property type="entry name" value="Cryptochrome/photolyase FAD-binding domain"/>
    <property type="match status" value="1"/>
</dbReference>
<evidence type="ECO:0000256" key="5">
    <source>
        <dbReference type="SAM" id="MobiDB-lite"/>
    </source>
</evidence>
<comment type="cofactor">
    <cofactor evidence="1">
        <name>FAD</name>
        <dbReference type="ChEBI" id="CHEBI:57692"/>
    </cofactor>
</comment>
<dbReference type="Pfam" id="PF03441">
    <property type="entry name" value="FAD_binding_7"/>
    <property type="match status" value="1"/>
</dbReference>
<evidence type="ECO:0000259" key="6">
    <source>
        <dbReference type="PROSITE" id="PS51645"/>
    </source>
</evidence>
<dbReference type="InterPro" id="IPR002081">
    <property type="entry name" value="Cryptochrome/DNA_photolyase_1"/>
</dbReference>
<evidence type="ECO:0000256" key="1">
    <source>
        <dbReference type="ARBA" id="ARBA00001974"/>
    </source>
</evidence>
<dbReference type="InterPro" id="IPR036155">
    <property type="entry name" value="Crypto/Photolyase_N_sf"/>
</dbReference>
<evidence type="ECO:0000256" key="2">
    <source>
        <dbReference type="ARBA" id="ARBA00005862"/>
    </source>
</evidence>
<proteinExistence type="inferred from homology"/>
<feature type="region of interest" description="Disordered" evidence="5">
    <location>
        <begin position="472"/>
        <end position="518"/>
    </location>
</feature>
<dbReference type="Proteomes" id="UP001159427">
    <property type="component" value="Unassembled WGS sequence"/>
</dbReference>
<keyword evidence="8" id="KW-1185">Reference proteome</keyword>
<dbReference type="InterPro" id="IPR006050">
    <property type="entry name" value="DNA_photolyase_N"/>
</dbReference>
<sequence>MAAKTSRVHHTIHWFRKGLRLHDNQSLKEACETSLTLRPIYFIDPDYVKHGNMGFNRWRFLIQSLNDLDNSLKTLGSRSFAYHIQPFENTSLMDGQWNFQGGRGLKAQNFQRKVGKIGNSRGLEGLSVYVAKQLTPRTPDLEVQGSSLSHRIVSLDKELYSTFSIIEQSCDTDQQIPYFDIWSSTNNNFMQVTFRHIIIPRGDLFLSYSQSNEDWVNKFEKPNTAPNSLQPSTTVLSPYVMFGCLSARLFYHRLSDIYSRAKKHSNPPVSLHGQLLWREFFFTAAYGTPNFNKMEGNRVCLQVPWDNNPEFVQAWAEARTGYPFIDAIMTQLRREGWIHHLARHAVACFLTRGDLWISWEEGLKVFEKLLLDHDWSLNAGNWMWLSASAFFHAYFRVYSPVAFGKKTDSNGEYIKKYLPVLKKYPPKYIYEPWTAPLSVQKAAGCVIGRDYPKPIVDHKVAMKTNIERMKKARAKQYGGTATDQGSDEESQSKPVKRKMSKQASPSKKSKKITDFLEK</sequence>
<dbReference type="InterPro" id="IPR036134">
    <property type="entry name" value="Crypto/Photolyase_FAD-like_sf"/>
</dbReference>
<keyword evidence="3" id="KW-0285">Flavoprotein</keyword>
<evidence type="ECO:0000256" key="4">
    <source>
        <dbReference type="ARBA" id="ARBA00022827"/>
    </source>
</evidence>
<name>A0ABN8M9V9_9CNID</name>
<dbReference type="InterPro" id="IPR014729">
    <property type="entry name" value="Rossmann-like_a/b/a_fold"/>
</dbReference>
<dbReference type="InterPro" id="IPR005101">
    <property type="entry name" value="Cryptochr/Photolyase_FAD-bd"/>
</dbReference>
<dbReference type="PROSITE" id="PS51645">
    <property type="entry name" value="PHR_CRY_ALPHA_BETA"/>
    <property type="match status" value="1"/>
</dbReference>
<dbReference type="PANTHER" id="PTHR11455:SF9">
    <property type="entry name" value="CRYPTOCHROME CIRCADIAN CLOCK 5 ISOFORM X1"/>
    <property type="match status" value="1"/>
</dbReference>
<accession>A0ABN8M9V9</accession>
<comment type="similarity">
    <text evidence="2">Belongs to the DNA photolyase class-1 family.</text>
</comment>
<comment type="caution">
    <text evidence="7">The sequence shown here is derived from an EMBL/GenBank/DDBJ whole genome shotgun (WGS) entry which is preliminary data.</text>
</comment>
<dbReference type="Gene3D" id="3.40.50.620">
    <property type="entry name" value="HUPs"/>
    <property type="match status" value="1"/>
</dbReference>
<dbReference type="Gene3D" id="1.25.40.80">
    <property type="match status" value="1"/>
</dbReference>
<reference evidence="7 8" key="1">
    <citation type="submission" date="2022-05" db="EMBL/GenBank/DDBJ databases">
        <authorList>
            <consortium name="Genoscope - CEA"/>
            <person name="William W."/>
        </authorList>
    </citation>
    <scope>NUCLEOTIDE SEQUENCE [LARGE SCALE GENOMIC DNA]</scope>
</reference>
<dbReference type="Pfam" id="PF00875">
    <property type="entry name" value="DNA_photolyase"/>
    <property type="match status" value="1"/>
</dbReference>
<keyword evidence="4" id="KW-0274">FAD</keyword>
<dbReference type="PANTHER" id="PTHR11455">
    <property type="entry name" value="CRYPTOCHROME"/>
    <property type="match status" value="1"/>
</dbReference>
<feature type="domain" description="Photolyase/cryptochrome alpha/beta" evidence="6">
    <location>
        <begin position="9"/>
        <end position="151"/>
    </location>
</feature>
<protein>
    <recommendedName>
        <fullName evidence="6">Photolyase/cryptochrome alpha/beta domain-containing protein</fullName>
    </recommendedName>
</protein>
<dbReference type="SUPFAM" id="SSF52425">
    <property type="entry name" value="Cryptochrome/photolyase, N-terminal domain"/>
    <property type="match status" value="1"/>
</dbReference>
<evidence type="ECO:0000313" key="7">
    <source>
        <dbReference type="EMBL" id="CAH3024587.1"/>
    </source>
</evidence>